<dbReference type="Pfam" id="PF19302">
    <property type="entry name" value="DUF5915"/>
    <property type="match status" value="1"/>
</dbReference>
<dbReference type="InterPro" id="IPR009080">
    <property type="entry name" value="tRNAsynth_Ia_anticodon-bd"/>
</dbReference>
<dbReference type="EC" id="6.1.1.5" evidence="2"/>
<dbReference type="InterPro" id="IPR023586">
    <property type="entry name" value="Ile-tRNA-ligase_type2"/>
</dbReference>
<keyword evidence="5 10" id="KW-0067">ATP-binding</keyword>
<reference evidence="13" key="1">
    <citation type="journal article" date="2015" name="Proc. Natl. Acad. Sci. U.S.A.">
        <title>Genome sequence of the Asian Tiger mosquito, Aedes albopictus, reveals insights into its biology, genetics, and evolution.</title>
        <authorList>
            <person name="Chen X.G."/>
            <person name="Jiang X."/>
            <person name="Gu J."/>
            <person name="Xu M."/>
            <person name="Wu Y."/>
            <person name="Deng Y."/>
            <person name="Zhang C."/>
            <person name="Bonizzoni M."/>
            <person name="Dermauw W."/>
            <person name="Vontas J."/>
            <person name="Armbruster P."/>
            <person name="Huang X."/>
            <person name="Yang Y."/>
            <person name="Zhang H."/>
            <person name="He W."/>
            <person name="Peng H."/>
            <person name="Liu Y."/>
            <person name="Wu K."/>
            <person name="Chen J."/>
            <person name="Lirakis M."/>
            <person name="Topalis P."/>
            <person name="Van Leeuwen T."/>
            <person name="Hall A.B."/>
            <person name="Jiang X."/>
            <person name="Thorpe C."/>
            <person name="Mueller R.L."/>
            <person name="Sun C."/>
            <person name="Waterhouse R.M."/>
            <person name="Yan G."/>
            <person name="Tu Z.J."/>
            <person name="Fang X."/>
            <person name="James A.A."/>
        </authorList>
    </citation>
    <scope>NUCLEOTIDE SEQUENCE [LARGE SCALE GENOMIC DNA]</scope>
    <source>
        <strain evidence="13">Foshan</strain>
    </source>
</reference>
<keyword evidence="7 10" id="KW-0030">Aminoacyl-tRNA synthetase</keyword>
<dbReference type="InterPro" id="IPR014729">
    <property type="entry name" value="Rossmann-like_a/b/a_fold"/>
</dbReference>
<evidence type="ECO:0000313" key="12">
    <source>
        <dbReference type="EnsemblMetazoa" id="AALFPA23_016904.P24688"/>
    </source>
</evidence>
<evidence type="ECO:0000256" key="8">
    <source>
        <dbReference type="ARBA" id="ARBA00032665"/>
    </source>
</evidence>
<dbReference type="PRINTS" id="PR00984">
    <property type="entry name" value="TRNASYNTHILE"/>
</dbReference>
<dbReference type="PROSITE" id="PS00178">
    <property type="entry name" value="AA_TRNA_LIGASE_I"/>
    <property type="match status" value="1"/>
</dbReference>
<dbReference type="Pfam" id="PF08264">
    <property type="entry name" value="Anticodon_1"/>
    <property type="match status" value="1"/>
</dbReference>
<dbReference type="Gene3D" id="3.40.50.620">
    <property type="entry name" value="HUPs"/>
    <property type="match status" value="2"/>
</dbReference>
<feature type="domain" description="MutL C-terminal dimerisation" evidence="11">
    <location>
        <begin position="3"/>
        <end position="123"/>
    </location>
</feature>
<dbReference type="SUPFAM" id="SSF118116">
    <property type="entry name" value="DNA mismatch repair protein MutL"/>
    <property type="match status" value="1"/>
</dbReference>
<evidence type="ECO:0000259" key="11">
    <source>
        <dbReference type="SMART" id="SM00853"/>
    </source>
</evidence>
<dbReference type="Gene3D" id="1.10.730.10">
    <property type="entry name" value="Isoleucyl-tRNA Synthetase, Domain 1"/>
    <property type="match status" value="1"/>
</dbReference>
<dbReference type="InterPro" id="IPR009008">
    <property type="entry name" value="Val/Leu/Ile-tRNA-synth_edit"/>
</dbReference>
<comment type="similarity">
    <text evidence="1 10">Belongs to the class-I aminoacyl-tRNA synthetase family.</text>
</comment>
<dbReference type="EnsemblMetazoa" id="AALFPA23_016904.R24688">
    <property type="protein sequence ID" value="AALFPA23_016904.P24688"/>
    <property type="gene ID" value="AALFPA23_016904"/>
</dbReference>
<dbReference type="Pfam" id="PF23567">
    <property type="entry name" value="Ubiquitin_IARS1"/>
    <property type="match status" value="1"/>
</dbReference>
<dbReference type="Pfam" id="PF08676">
    <property type="entry name" value="MutL_C"/>
    <property type="match status" value="1"/>
</dbReference>
<dbReference type="GeneID" id="109411781"/>
<dbReference type="InterPro" id="IPR001412">
    <property type="entry name" value="aa-tRNA-synth_I_CS"/>
</dbReference>
<keyword evidence="4 10" id="KW-0547">Nucleotide-binding</keyword>
<dbReference type="SUPFAM" id="SSF52374">
    <property type="entry name" value="Nucleotidylyl transferase"/>
    <property type="match status" value="1"/>
</dbReference>
<organism evidence="12 13">
    <name type="scientific">Aedes albopictus</name>
    <name type="common">Asian tiger mosquito</name>
    <name type="synonym">Stegomyia albopicta</name>
    <dbReference type="NCBI Taxonomy" id="7160"/>
    <lineage>
        <taxon>Eukaryota</taxon>
        <taxon>Metazoa</taxon>
        <taxon>Ecdysozoa</taxon>
        <taxon>Arthropoda</taxon>
        <taxon>Hexapoda</taxon>
        <taxon>Insecta</taxon>
        <taxon>Pterygota</taxon>
        <taxon>Neoptera</taxon>
        <taxon>Endopterygota</taxon>
        <taxon>Diptera</taxon>
        <taxon>Nematocera</taxon>
        <taxon>Culicoidea</taxon>
        <taxon>Culicidae</taxon>
        <taxon>Culicinae</taxon>
        <taxon>Aedini</taxon>
        <taxon>Aedes</taxon>
        <taxon>Stegomyia</taxon>
    </lineage>
</organism>
<evidence type="ECO:0000256" key="4">
    <source>
        <dbReference type="ARBA" id="ARBA00022741"/>
    </source>
</evidence>
<dbReference type="SMART" id="SM00853">
    <property type="entry name" value="MutL_C"/>
    <property type="match status" value="1"/>
</dbReference>
<protein>
    <recommendedName>
        <fullName evidence="2">isoleucine--tRNA ligase</fullName>
        <ecNumber evidence="2">6.1.1.5</ecNumber>
    </recommendedName>
    <alternativeName>
        <fullName evidence="8">Isoleucyl-tRNA synthetase</fullName>
    </alternativeName>
</protein>
<evidence type="ECO:0000256" key="10">
    <source>
        <dbReference type="RuleBase" id="RU363035"/>
    </source>
</evidence>
<proteinExistence type="inferred from homology"/>
<dbReference type="InterPro" id="IPR037198">
    <property type="entry name" value="MutL_C_sf"/>
</dbReference>
<keyword evidence="3 10" id="KW-0436">Ligase</keyword>
<name>A0ABM1ZBJ2_AEDAL</name>
<dbReference type="InterPro" id="IPR002301">
    <property type="entry name" value="Ile-tRNA-ligase"/>
</dbReference>
<accession>A0ABM1ZBJ2</accession>
<dbReference type="CDD" id="cd07961">
    <property type="entry name" value="Anticodon_Ia_Ile_ABEc"/>
    <property type="match status" value="1"/>
</dbReference>
<evidence type="ECO:0000256" key="3">
    <source>
        <dbReference type="ARBA" id="ARBA00022598"/>
    </source>
</evidence>
<evidence type="ECO:0000256" key="9">
    <source>
        <dbReference type="ARBA" id="ARBA00048359"/>
    </source>
</evidence>
<dbReference type="InterPro" id="IPR042120">
    <property type="entry name" value="MutL_C_dimsub"/>
</dbReference>
<dbReference type="SUPFAM" id="SSF50677">
    <property type="entry name" value="ValRS/IleRS/LeuRS editing domain"/>
    <property type="match status" value="1"/>
</dbReference>
<sequence length="1305" mass="151003">MEIIGQFNLGFIIARLDQDLFIIDQHATDEKYNFEDLQRTTVLQNQKLVVPQQLELTAVNEMILMDNLEIFEMNGFKFEIDGSAEPTRKIREDLRRLPESISFPNEEEKVFAYWKQEKVFEACLKQSKGKPRYTFYDGPPFATGLPHYGHILAGTVKDIVTRYAHQQGYHVERRFGWDCHGLPVEYEIDKTLNIRGPEDVARMGIKAYNNECRKIVMRYADEWEQIIGRMGRWIDFKNDYKTLYPWYMESIWWVFKQLYVKGLVYQGVKVMPYSTACTTALSNFESGQNYKEVTDPAVFVSFPVVGDKDNAALIGWTTTPWTLPSNMACCVHPELIYARVKELKTGKVYIMMECRIESLFKGPENYEVLDRFPGKKLAGLKYEPLFNYFSKYEKVAFRVLLDGYVTEESGTGVVHQAPYFGEDDYRVCLANGVITRDQEIVCPVDPSGKFMDPVEDFKGQYVKDADKHIIKLLKERGRLVFSSQVKHNYPFCWRSDTPLIYKAVPSWFVRVEHMTKQLLSCSSQTYWVPEYVKEKRFGNWLRDARDWAISRNRYWGTPIPLWISPDGQEIVCIGSIEELEKYSGVRVSDLHRESIDHIEIPSAVPGNPPLRRVSEVFDCWFESGSMPFAQNHYPFENASDFLSNSFPADFIAEGIDQTRGWFYTLLVISTALFNKPPFKNLNCTGLVLASDGQKMSKRKKNYPDPMEVVHKYGADALRLYLINSPVVRAENLRFKEEGVKDIVKDVFLPWYNAFRFLLQNIDRFEKEEKIVYRYDAERHAKNRSTNVMDVWITSFKESLLDFVAKEMKAYHLYTVVPRLTKFIDQLTNWYVRMNRKRIKGEFGVEDCYHALDTLYDVLFAMVKMMAPFTPYLTEYMFQRLRLLNTEKIEGSVHFQMMPGSNKKYINEPIERAVSRMQAVVELGRVMRDRRTVPIKYPLTEVIVIHQSQEYLGDIKSLENFILDELNVRKITLSSDKQKYGVKLRAEPDHKVLGVRLKNDFKQVIQAVKALTDEQISEQVKAGHFTVLGHRIELNELRLIYQFDEKQSGGHNYEAHSDNDVLVLLDMTPNEELMKEGVAREIINRIQKLKKKAKLIPTDPVLIYYTVSKDGEIKSVAESHQEFIVSTVKSPFLPYGPEAASKEVLIEESQELKGVQLNLVICSPKDRPIPASPWVNLVLDEKIAPRYQAKPSREATVLLTNVKGDLLSLNQLNQEIHSLFGLNDQAYKLLTADGKQLNGLDLNLNQQTIFITHGTSLPNGWKPAKTPSCAFRNVEYKGRKTTVLEENPVGVKLDVDQVMKRFFPDA</sequence>
<keyword evidence="13" id="KW-1185">Reference proteome</keyword>
<dbReference type="Gene3D" id="3.30.1540.20">
    <property type="entry name" value="MutL, C-terminal domain, dimerisation subdomain"/>
    <property type="match status" value="1"/>
</dbReference>
<evidence type="ECO:0000256" key="1">
    <source>
        <dbReference type="ARBA" id="ARBA00005594"/>
    </source>
</evidence>
<evidence type="ECO:0000256" key="6">
    <source>
        <dbReference type="ARBA" id="ARBA00022917"/>
    </source>
</evidence>
<dbReference type="PANTHER" id="PTHR42780">
    <property type="entry name" value="SOLEUCYL-TRNA SYNTHETASE"/>
    <property type="match status" value="1"/>
</dbReference>
<keyword evidence="6 10" id="KW-0648">Protein biosynthesis</keyword>
<dbReference type="InterPro" id="IPR013155">
    <property type="entry name" value="M/V/L/I-tRNA-synth_anticd-bd"/>
</dbReference>
<dbReference type="InterPro" id="IPR057033">
    <property type="entry name" value="Ubiquitin_IARS1"/>
</dbReference>
<dbReference type="InterPro" id="IPR014790">
    <property type="entry name" value="MutL_C"/>
</dbReference>
<dbReference type="InterPro" id="IPR033709">
    <property type="entry name" value="Anticodon_Ile_ABEc"/>
</dbReference>
<comment type="catalytic activity">
    <reaction evidence="9">
        <text>tRNA(Ile) + L-isoleucine + ATP = L-isoleucyl-tRNA(Ile) + AMP + diphosphate</text>
        <dbReference type="Rhea" id="RHEA:11060"/>
        <dbReference type="Rhea" id="RHEA-COMP:9666"/>
        <dbReference type="Rhea" id="RHEA-COMP:9695"/>
        <dbReference type="ChEBI" id="CHEBI:30616"/>
        <dbReference type="ChEBI" id="CHEBI:33019"/>
        <dbReference type="ChEBI" id="CHEBI:58045"/>
        <dbReference type="ChEBI" id="CHEBI:78442"/>
        <dbReference type="ChEBI" id="CHEBI:78528"/>
        <dbReference type="ChEBI" id="CHEBI:456215"/>
        <dbReference type="EC" id="6.1.1.5"/>
    </reaction>
</comment>
<dbReference type="NCBIfam" id="TIGR00392">
    <property type="entry name" value="ileS"/>
    <property type="match status" value="1"/>
</dbReference>
<dbReference type="PANTHER" id="PTHR42780:SF1">
    <property type="entry name" value="ISOLEUCINE--TRNA LIGASE, CYTOPLASMIC"/>
    <property type="match status" value="1"/>
</dbReference>
<dbReference type="CDD" id="cd00818">
    <property type="entry name" value="IleRS_core"/>
    <property type="match status" value="1"/>
</dbReference>
<evidence type="ECO:0000256" key="7">
    <source>
        <dbReference type="ARBA" id="ARBA00023146"/>
    </source>
</evidence>
<evidence type="ECO:0000256" key="5">
    <source>
        <dbReference type="ARBA" id="ARBA00022840"/>
    </source>
</evidence>
<evidence type="ECO:0000256" key="2">
    <source>
        <dbReference type="ARBA" id="ARBA00013165"/>
    </source>
</evidence>
<reference evidence="12" key="2">
    <citation type="submission" date="2025-05" db="UniProtKB">
        <authorList>
            <consortium name="EnsemblMetazoa"/>
        </authorList>
    </citation>
    <scope>IDENTIFICATION</scope>
    <source>
        <strain evidence="12">Foshan</strain>
    </source>
</reference>
<dbReference type="InterPro" id="IPR002300">
    <property type="entry name" value="aa-tRNA-synth_Ia"/>
</dbReference>
<dbReference type="SUPFAM" id="SSF47323">
    <property type="entry name" value="Anticodon-binding domain of a subclass of class I aminoacyl-tRNA synthetases"/>
    <property type="match status" value="1"/>
</dbReference>
<evidence type="ECO:0000313" key="13">
    <source>
        <dbReference type="Proteomes" id="UP000069940"/>
    </source>
</evidence>
<dbReference type="HAMAP" id="MF_02003">
    <property type="entry name" value="Ile_tRNA_synth_type2"/>
    <property type="match status" value="1"/>
</dbReference>
<dbReference type="RefSeq" id="XP_029730209.2">
    <property type="nucleotide sequence ID" value="XM_029874349.2"/>
</dbReference>
<dbReference type="Pfam" id="PF00133">
    <property type="entry name" value="tRNA-synt_1"/>
    <property type="match status" value="1"/>
</dbReference>
<dbReference type="Proteomes" id="UP000069940">
    <property type="component" value="Unassembled WGS sequence"/>
</dbReference>